<organism evidence="2 3">
    <name type="scientific">Corallincola platygyrae</name>
    <dbReference type="NCBI Taxonomy" id="1193278"/>
    <lineage>
        <taxon>Bacteria</taxon>
        <taxon>Pseudomonadati</taxon>
        <taxon>Pseudomonadota</taxon>
        <taxon>Gammaproteobacteria</taxon>
        <taxon>Alteromonadales</taxon>
        <taxon>Psychromonadaceae</taxon>
        <taxon>Corallincola</taxon>
    </lineage>
</organism>
<keyword evidence="3" id="KW-1185">Reference proteome</keyword>
<evidence type="ECO:0000313" key="3">
    <source>
        <dbReference type="Proteomes" id="UP001597380"/>
    </source>
</evidence>
<feature type="transmembrane region" description="Helical" evidence="1">
    <location>
        <begin position="46"/>
        <end position="74"/>
    </location>
</feature>
<accession>A0ABW4XLA8</accession>
<dbReference type="Pfam" id="PF14163">
    <property type="entry name" value="SieB"/>
    <property type="match status" value="1"/>
</dbReference>
<dbReference type="InterPro" id="IPR025982">
    <property type="entry name" value="SieB"/>
</dbReference>
<dbReference type="RefSeq" id="WP_345339271.1">
    <property type="nucleotide sequence ID" value="NZ_BAABLI010000008.1"/>
</dbReference>
<keyword evidence="1" id="KW-0472">Membrane</keyword>
<gene>
    <name evidence="2" type="ORF">ACFSJ3_10150</name>
</gene>
<sequence>MSQSNWNQFLQPRKLLIWVWAASALMLFSPDRIIQRFGLSQVVQEIAPLLGILFFLISAIFLCETASEVLNVWLNRKRQKIVKAGIDDKIAMLDHQERAILREFFIQRLSTINLPDREPAVRALLENHVLVRNPDENEKPDDVYKGFAIHQWARPKLTSRVLQLPVGDMTEEQIRYLKQTRPAFVIKDIRLRRRRMAA</sequence>
<dbReference type="Proteomes" id="UP001597380">
    <property type="component" value="Unassembled WGS sequence"/>
</dbReference>
<keyword evidence="1" id="KW-0812">Transmembrane</keyword>
<name>A0ABW4XLA8_9GAMM</name>
<comment type="caution">
    <text evidence="2">The sequence shown here is derived from an EMBL/GenBank/DDBJ whole genome shotgun (WGS) entry which is preliminary data.</text>
</comment>
<protein>
    <submittedName>
        <fullName evidence="2">Superinfection exclusion B family protein</fullName>
    </submittedName>
</protein>
<evidence type="ECO:0000313" key="2">
    <source>
        <dbReference type="EMBL" id="MFD2096345.1"/>
    </source>
</evidence>
<reference evidence="3" key="1">
    <citation type="journal article" date="2019" name="Int. J. Syst. Evol. Microbiol.">
        <title>The Global Catalogue of Microorganisms (GCM) 10K type strain sequencing project: providing services to taxonomists for standard genome sequencing and annotation.</title>
        <authorList>
            <consortium name="The Broad Institute Genomics Platform"/>
            <consortium name="The Broad Institute Genome Sequencing Center for Infectious Disease"/>
            <person name="Wu L."/>
            <person name="Ma J."/>
        </authorList>
    </citation>
    <scope>NUCLEOTIDE SEQUENCE [LARGE SCALE GENOMIC DNA]</scope>
    <source>
        <strain evidence="3">CGMCC 1.10992</strain>
    </source>
</reference>
<evidence type="ECO:0000256" key="1">
    <source>
        <dbReference type="SAM" id="Phobius"/>
    </source>
</evidence>
<keyword evidence="1" id="KW-1133">Transmembrane helix</keyword>
<proteinExistence type="predicted"/>
<dbReference type="EMBL" id="JBHUHT010000012">
    <property type="protein sequence ID" value="MFD2096345.1"/>
    <property type="molecule type" value="Genomic_DNA"/>
</dbReference>